<feature type="compositionally biased region" description="Low complexity" evidence="1">
    <location>
        <begin position="21"/>
        <end position="55"/>
    </location>
</feature>
<dbReference type="Proteomes" id="UP001161017">
    <property type="component" value="Unassembled WGS sequence"/>
</dbReference>
<dbReference type="AlphaFoldDB" id="A0AA43U1T2"/>
<organism evidence="2 3">
    <name type="scientific">Ramalina farinacea</name>
    <dbReference type="NCBI Taxonomy" id="258253"/>
    <lineage>
        <taxon>Eukaryota</taxon>
        <taxon>Fungi</taxon>
        <taxon>Dikarya</taxon>
        <taxon>Ascomycota</taxon>
        <taxon>Pezizomycotina</taxon>
        <taxon>Lecanoromycetes</taxon>
        <taxon>OSLEUM clade</taxon>
        <taxon>Lecanoromycetidae</taxon>
        <taxon>Lecanorales</taxon>
        <taxon>Lecanorineae</taxon>
        <taxon>Ramalinaceae</taxon>
        <taxon>Ramalina</taxon>
    </lineage>
</organism>
<name>A0AA43U1T2_9LECA</name>
<keyword evidence="3" id="KW-1185">Reference proteome</keyword>
<evidence type="ECO:0000313" key="3">
    <source>
        <dbReference type="Proteomes" id="UP001161017"/>
    </source>
</evidence>
<comment type="caution">
    <text evidence="2">The sequence shown here is derived from an EMBL/GenBank/DDBJ whole genome shotgun (WGS) entry which is preliminary data.</text>
</comment>
<reference evidence="2" key="1">
    <citation type="journal article" date="2023" name="Genome Biol. Evol.">
        <title>First Whole Genome Sequence and Flow Cytometry Genome Size Data for the Lichen-Forming Fungus Ramalina farinacea (Ascomycota).</title>
        <authorList>
            <person name="Llewellyn T."/>
            <person name="Mian S."/>
            <person name="Hill R."/>
            <person name="Leitch I.J."/>
            <person name="Gaya E."/>
        </authorList>
    </citation>
    <scope>NUCLEOTIDE SEQUENCE</scope>
    <source>
        <strain evidence="2">LIQ254RAFAR</strain>
    </source>
</reference>
<feature type="compositionally biased region" description="Basic and acidic residues" evidence="1">
    <location>
        <begin position="1"/>
        <end position="20"/>
    </location>
</feature>
<gene>
    <name evidence="2" type="ORF">OHK93_004625</name>
</gene>
<proteinExistence type="predicted"/>
<sequence length="150" mass="16181">MPVSRRDSRFLEGLPKRGETDSPTTTTSSISSKLSSPAPSTTKHPAATSSSNPSTAKPPTPPSRFKRKIHDMIFGAPPPLSSEGWVLRPDLLFEMQKAVGKSAEDVRRDLAREMVGRDAAGKKGKRPTSAAEVEALMLRVVGHGNQGYEE</sequence>
<dbReference type="EMBL" id="JAPUFD010000021">
    <property type="protein sequence ID" value="MDI1492842.1"/>
    <property type="molecule type" value="Genomic_DNA"/>
</dbReference>
<evidence type="ECO:0000313" key="2">
    <source>
        <dbReference type="EMBL" id="MDI1492842.1"/>
    </source>
</evidence>
<evidence type="ECO:0000256" key="1">
    <source>
        <dbReference type="SAM" id="MobiDB-lite"/>
    </source>
</evidence>
<protein>
    <submittedName>
        <fullName evidence="2">Uncharacterized protein</fullName>
    </submittedName>
</protein>
<accession>A0AA43U1T2</accession>
<feature type="region of interest" description="Disordered" evidence="1">
    <location>
        <begin position="1"/>
        <end position="80"/>
    </location>
</feature>